<dbReference type="EMBL" id="JACJUU010000004">
    <property type="protein sequence ID" value="MBC2769683.1"/>
    <property type="molecule type" value="Genomic_DNA"/>
</dbReference>
<dbReference type="PANTHER" id="PTHR11941:SF54">
    <property type="entry name" value="ENOYL-COA HYDRATASE, MITOCHONDRIAL"/>
    <property type="match status" value="1"/>
</dbReference>
<reference evidence="3 4" key="1">
    <citation type="submission" date="2020-08" db="EMBL/GenBank/DDBJ databases">
        <title>Paraeoetvoesia sp. YC-7-48 draft genome sequence.</title>
        <authorList>
            <person name="Yao L."/>
        </authorList>
    </citation>
    <scope>NUCLEOTIDE SEQUENCE [LARGE SCALE GENOMIC DNA]</scope>
    <source>
        <strain evidence="4">YC-7-48</strain>
    </source>
</reference>
<dbReference type="CDD" id="cd06558">
    <property type="entry name" value="crotonase-like"/>
    <property type="match status" value="1"/>
</dbReference>
<comment type="caution">
    <text evidence="3">The sequence shown here is derived from an EMBL/GenBank/DDBJ whole genome shotgun (WGS) entry which is preliminary data.</text>
</comment>
<keyword evidence="2" id="KW-0456">Lyase</keyword>
<dbReference type="InterPro" id="IPR029045">
    <property type="entry name" value="ClpP/crotonase-like_dom_sf"/>
</dbReference>
<organism evidence="3 4">
    <name type="scientific">Pusillimonas minor</name>
    <dbReference type="NCBI Taxonomy" id="2697024"/>
    <lineage>
        <taxon>Bacteria</taxon>
        <taxon>Pseudomonadati</taxon>
        <taxon>Pseudomonadota</taxon>
        <taxon>Betaproteobacteria</taxon>
        <taxon>Burkholderiales</taxon>
        <taxon>Alcaligenaceae</taxon>
        <taxon>Pusillimonas</taxon>
    </lineage>
</organism>
<proteinExistence type="inferred from homology"/>
<accession>A0A842HN17</accession>
<gene>
    <name evidence="3" type="ORF">GTU67_07115</name>
</gene>
<dbReference type="InterPro" id="IPR014748">
    <property type="entry name" value="Enoyl-CoA_hydra_C"/>
</dbReference>
<dbReference type="GO" id="GO:0016829">
    <property type="term" value="F:lyase activity"/>
    <property type="evidence" value="ECO:0007669"/>
    <property type="project" value="UniProtKB-KW"/>
</dbReference>
<protein>
    <submittedName>
        <fullName evidence="3">Crotonase/enoyl-CoA hydratase family protein</fullName>
    </submittedName>
</protein>
<dbReference type="Gene3D" id="1.10.12.10">
    <property type="entry name" value="Lyase 2-enoyl-coa Hydratase, Chain A, domain 2"/>
    <property type="match status" value="1"/>
</dbReference>
<sequence length="262" mass="28261">MTQNTNPEILVKVQVEDDIATLTLNRPEKRNALSLRVVEQLRQAFENLPDTVRVAILAGEGVHFCAGLDLSELSETTTAEGVQHSFKWYEAFSKIQFGRFPVICVMQGAVVGGGLELASAAHVRVADDTTYFGLPEGQRGIFLGGGGSVRVSKLIGFSRVTEMMLTGHVLDAKEGLAINLTHYVTPQGQAMEKARELARKIAGNAPLSNFAIMNALPLIAEQPMSHGLFTEALMASITQGAPEAKERVNAFLEKRAAKVSLG</sequence>
<evidence type="ECO:0000313" key="3">
    <source>
        <dbReference type="EMBL" id="MBC2769683.1"/>
    </source>
</evidence>
<keyword evidence="4" id="KW-1185">Reference proteome</keyword>
<name>A0A842HN17_9BURK</name>
<dbReference type="Gene3D" id="3.90.226.10">
    <property type="entry name" value="2-enoyl-CoA Hydratase, Chain A, domain 1"/>
    <property type="match status" value="1"/>
</dbReference>
<dbReference type="NCBIfam" id="NF006013">
    <property type="entry name" value="PRK08150.1"/>
    <property type="match status" value="1"/>
</dbReference>
<dbReference type="AlphaFoldDB" id="A0A842HN17"/>
<comment type="similarity">
    <text evidence="1">Belongs to the enoyl-CoA hydratase/isomerase family.</text>
</comment>
<evidence type="ECO:0000256" key="1">
    <source>
        <dbReference type="ARBA" id="ARBA00005254"/>
    </source>
</evidence>
<dbReference type="InterPro" id="IPR001753">
    <property type="entry name" value="Enoyl-CoA_hydra/iso"/>
</dbReference>
<dbReference type="RefSeq" id="WP_185779408.1">
    <property type="nucleotide sequence ID" value="NZ_JACJUU010000004.1"/>
</dbReference>
<dbReference type="Pfam" id="PF00378">
    <property type="entry name" value="ECH_1"/>
    <property type="match status" value="1"/>
</dbReference>
<dbReference type="GO" id="GO:0006635">
    <property type="term" value="P:fatty acid beta-oxidation"/>
    <property type="evidence" value="ECO:0007669"/>
    <property type="project" value="TreeGrafter"/>
</dbReference>
<dbReference type="SUPFAM" id="SSF52096">
    <property type="entry name" value="ClpP/crotonase"/>
    <property type="match status" value="1"/>
</dbReference>
<evidence type="ECO:0000313" key="4">
    <source>
        <dbReference type="Proteomes" id="UP000545386"/>
    </source>
</evidence>
<dbReference type="PANTHER" id="PTHR11941">
    <property type="entry name" value="ENOYL-COA HYDRATASE-RELATED"/>
    <property type="match status" value="1"/>
</dbReference>
<evidence type="ECO:0000256" key="2">
    <source>
        <dbReference type="ARBA" id="ARBA00023239"/>
    </source>
</evidence>
<dbReference type="Proteomes" id="UP000545386">
    <property type="component" value="Unassembled WGS sequence"/>
</dbReference>